<evidence type="ECO:0000256" key="2">
    <source>
        <dbReference type="ARBA" id="ARBA00022448"/>
    </source>
</evidence>
<keyword evidence="3" id="KW-1003">Cell membrane</keyword>
<dbReference type="Proteomes" id="UP001595823">
    <property type="component" value="Unassembled WGS sequence"/>
</dbReference>
<evidence type="ECO:0000313" key="10">
    <source>
        <dbReference type="Proteomes" id="UP001595823"/>
    </source>
</evidence>
<evidence type="ECO:0000256" key="6">
    <source>
        <dbReference type="ARBA" id="ARBA00023136"/>
    </source>
</evidence>
<evidence type="ECO:0000256" key="3">
    <source>
        <dbReference type="ARBA" id="ARBA00022475"/>
    </source>
</evidence>
<organism evidence="9 10">
    <name type="scientific">Salininema proteolyticum</name>
    <dbReference type="NCBI Taxonomy" id="1607685"/>
    <lineage>
        <taxon>Bacteria</taxon>
        <taxon>Bacillati</taxon>
        <taxon>Actinomycetota</taxon>
        <taxon>Actinomycetes</taxon>
        <taxon>Glycomycetales</taxon>
        <taxon>Glycomycetaceae</taxon>
        <taxon>Salininema</taxon>
    </lineage>
</organism>
<protein>
    <submittedName>
        <fullName evidence="9">Carbohydrate ABC transporter permease</fullName>
    </submittedName>
</protein>
<feature type="transmembrane region" description="Helical" evidence="7">
    <location>
        <begin position="116"/>
        <end position="143"/>
    </location>
</feature>
<comment type="caution">
    <text evidence="9">The sequence shown here is derived from an EMBL/GenBank/DDBJ whole genome shotgun (WGS) entry which is preliminary data.</text>
</comment>
<dbReference type="InterPro" id="IPR035906">
    <property type="entry name" value="MetI-like_sf"/>
</dbReference>
<dbReference type="RefSeq" id="WP_380623466.1">
    <property type="nucleotide sequence ID" value="NZ_JBHSDK010000026.1"/>
</dbReference>
<feature type="transmembrane region" description="Helical" evidence="7">
    <location>
        <begin position="163"/>
        <end position="184"/>
    </location>
</feature>
<keyword evidence="4 7" id="KW-0812">Transmembrane</keyword>
<accession>A0ABV8U2D4</accession>
<feature type="transmembrane region" description="Helical" evidence="7">
    <location>
        <begin position="268"/>
        <end position="286"/>
    </location>
</feature>
<proteinExistence type="inferred from homology"/>
<keyword evidence="10" id="KW-1185">Reference proteome</keyword>
<dbReference type="EMBL" id="JBHSDK010000026">
    <property type="protein sequence ID" value="MFC4336981.1"/>
    <property type="molecule type" value="Genomic_DNA"/>
</dbReference>
<dbReference type="SUPFAM" id="SSF161098">
    <property type="entry name" value="MetI-like"/>
    <property type="match status" value="1"/>
</dbReference>
<dbReference type="Pfam" id="PF00528">
    <property type="entry name" value="BPD_transp_1"/>
    <property type="match status" value="1"/>
</dbReference>
<evidence type="ECO:0000259" key="8">
    <source>
        <dbReference type="PROSITE" id="PS50928"/>
    </source>
</evidence>
<feature type="transmembrane region" description="Helical" evidence="7">
    <location>
        <begin position="205"/>
        <end position="227"/>
    </location>
</feature>
<dbReference type="PANTHER" id="PTHR43744:SF8">
    <property type="entry name" value="SN-GLYCEROL-3-PHOSPHATE TRANSPORT SYSTEM PERMEASE PROTEIN UGPE"/>
    <property type="match status" value="1"/>
</dbReference>
<evidence type="ECO:0000256" key="4">
    <source>
        <dbReference type="ARBA" id="ARBA00022692"/>
    </source>
</evidence>
<keyword evidence="2 7" id="KW-0813">Transport</keyword>
<dbReference type="CDD" id="cd06261">
    <property type="entry name" value="TM_PBP2"/>
    <property type="match status" value="1"/>
</dbReference>
<dbReference type="PROSITE" id="PS50928">
    <property type="entry name" value="ABC_TM1"/>
    <property type="match status" value="1"/>
</dbReference>
<keyword evidence="5 7" id="KW-1133">Transmembrane helix</keyword>
<feature type="transmembrane region" description="Helical" evidence="7">
    <location>
        <begin position="16"/>
        <end position="38"/>
    </location>
</feature>
<evidence type="ECO:0000256" key="7">
    <source>
        <dbReference type="RuleBase" id="RU363032"/>
    </source>
</evidence>
<sequence>MTRTVKTGAGAGRRPLWAYAPMAALAVFFLFPIVFMLVSSLKTDRQIFADLTSLRAFLPVGELSLDNYTAVFARVPVGRFLLNSVLVTGMIVGLGLIVNSLCGYALARMRWGGRKLVFAFIIATLVVPFETIVVPLLYLVANLPWVGFDGLTPVLEQGWLNSYRVQVVPFVGNAFAVFLFAQYFKSLPPGLEEAARMDGAGWFQIYRRIIVPLSTPVFATVAILTFVTSPGTWNAYLWPLMTVQSEELRPVMVGVQYFFQLDTAWGEVMAYISMITVPVVAVFLAFQRAFMQSIADSGMKD</sequence>
<comment type="subcellular location">
    <subcellularLocation>
        <location evidence="1 7">Cell membrane</location>
        <topology evidence="1 7">Multi-pass membrane protein</topology>
    </subcellularLocation>
</comment>
<evidence type="ECO:0000256" key="1">
    <source>
        <dbReference type="ARBA" id="ARBA00004651"/>
    </source>
</evidence>
<evidence type="ECO:0000256" key="5">
    <source>
        <dbReference type="ARBA" id="ARBA00022989"/>
    </source>
</evidence>
<dbReference type="Gene3D" id="1.10.3720.10">
    <property type="entry name" value="MetI-like"/>
    <property type="match status" value="1"/>
</dbReference>
<feature type="domain" description="ABC transmembrane type-1" evidence="8">
    <location>
        <begin position="81"/>
        <end position="286"/>
    </location>
</feature>
<name>A0ABV8U2D4_9ACTN</name>
<keyword evidence="6 7" id="KW-0472">Membrane</keyword>
<dbReference type="PANTHER" id="PTHR43744">
    <property type="entry name" value="ABC TRANSPORTER PERMEASE PROTEIN MG189-RELATED-RELATED"/>
    <property type="match status" value="1"/>
</dbReference>
<evidence type="ECO:0000313" key="9">
    <source>
        <dbReference type="EMBL" id="MFC4336981.1"/>
    </source>
</evidence>
<reference evidence="10" key="1">
    <citation type="journal article" date="2019" name="Int. J. Syst. Evol. Microbiol.">
        <title>The Global Catalogue of Microorganisms (GCM) 10K type strain sequencing project: providing services to taxonomists for standard genome sequencing and annotation.</title>
        <authorList>
            <consortium name="The Broad Institute Genomics Platform"/>
            <consortium name="The Broad Institute Genome Sequencing Center for Infectious Disease"/>
            <person name="Wu L."/>
            <person name="Ma J."/>
        </authorList>
    </citation>
    <scope>NUCLEOTIDE SEQUENCE [LARGE SCALE GENOMIC DNA]</scope>
    <source>
        <strain evidence="10">IBRC-M 10908</strain>
    </source>
</reference>
<dbReference type="InterPro" id="IPR000515">
    <property type="entry name" value="MetI-like"/>
</dbReference>
<comment type="similarity">
    <text evidence="7">Belongs to the binding-protein-dependent transport system permease family.</text>
</comment>
<gene>
    <name evidence="9" type="ORF">ACFPET_17395</name>
</gene>
<feature type="transmembrane region" description="Helical" evidence="7">
    <location>
        <begin position="80"/>
        <end position="104"/>
    </location>
</feature>